<accession>A0A2Z6RN16</accession>
<name>A0A2Z6RN16_9GLOM</name>
<comment type="caution">
    <text evidence="1">The sequence shown here is derived from an EMBL/GenBank/DDBJ whole genome shotgun (WGS) entry which is preliminary data.</text>
</comment>
<dbReference type="AlphaFoldDB" id="A0A2Z6RN16"/>
<evidence type="ECO:0000313" key="2">
    <source>
        <dbReference type="Proteomes" id="UP000247702"/>
    </source>
</evidence>
<organism evidence="1 2">
    <name type="scientific">Rhizophagus clarus</name>
    <dbReference type="NCBI Taxonomy" id="94130"/>
    <lineage>
        <taxon>Eukaryota</taxon>
        <taxon>Fungi</taxon>
        <taxon>Fungi incertae sedis</taxon>
        <taxon>Mucoromycota</taxon>
        <taxon>Glomeromycotina</taxon>
        <taxon>Glomeromycetes</taxon>
        <taxon>Glomerales</taxon>
        <taxon>Glomeraceae</taxon>
        <taxon>Rhizophagus</taxon>
    </lineage>
</organism>
<dbReference type="Proteomes" id="UP000247702">
    <property type="component" value="Unassembled WGS sequence"/>
</dbReference>
<keyword evidence="2" id="KW-1185">Reference proteome</keyword>
<sequence>MKIVREKAIFFQYDHSKVIPIVNSAWIDFTELFERLQKLFVLTDTMANYDFIIANKKVTLNSKVDFIRFTDENQNSSKNPVIVLDIKGSRMTYTYYLHHQNLENLINGILITVIKLISRSSPPSASSTVPATLYCSIFGKFEDRCEETPEDIDNQFTYKFCWRWLNFISQKMIVEMKQINYCRNILIAK</sequence>
<protein>
    <submittedName>
        <fullName evidence="1">Uncharacterized protein</fullName>
    </submittedName>
</protein>
<reference evidence="1 2" key="1">
    <citation type="submission" date="2017-11" db="EMBL/GenBank/DDBJ databases">
        <title>The genome of Rhizophagus clarus HR1 reveals common genetic basis of auxotrophy among arbuscular mycorrhizal fungi.</title>
        <authorList>
            <person name="Kobayashi Y."/>
        </authorList>
    </citation>
    <scope>NUCLEOTIDE SEQUENCE [LARGE SCALE GENOMIC DNA]</scope>
    <source>
        <strain evidence="1 2">HR1</strain>
    </source>
</reference>
<gene>
    <name evidence="1" type="ORF">RclHR1_05640011</name>
</gene>
<evidence type="ECO:0000313" key="1">
    <source>
        <dbReference type="EMBL" id="GBC04368.1"/>
    </source>
</evidence>
<dbReference type="STRING" id="94130.A0A2Z6RN16"/>
<dbReference type="EMBL" id="BEXD01003942">
    <property type="protein sequence ID" value="GBC04368.1"/>
    <property type="molecule type" value="Genomic_DNA"/>
</dbReference>
<proteinExistence type="predicted"/>